<dbReference type="PROSITE" id="PS50157">
    <property type="entry name" value="ZINC_FINGER_C2H2_2"/>
    <property type="match status" value="4"/>
</dbReference>
<keyword evidence="4 7" id="KW-0863">Zinc-finger</keyword>
<organism evidence="9 10">
    <name type="scientific">Mucor circinelloides f. lusitanicus</name>
    <name type="common">Mucor racemosus var. lusitanicus</name>
    <dbReference type="NCBI Taxonomy" id="29924"/>
    <lineage>
        <taxon>Eukaryota</taxon>
        <taxon>Fungi</taxon>
        <taxon>Fungi incertae sedis</taxon>
        <taxon>Mucoromycota</taxon>
        <taxon>Mucoromycotina</taxon>
        <taxon>Mucoromycetes</taxon>
        <taxon>Mucorales</taxon>
        <taxon>Mucorineae</taxon>
        <taxon>Mucoraceae</taxon>
        <taxon>Mucor</taxon>
    </lineage>
</organism>
<evidence type="ECO:0000256" key="4">
    <source>
        <dbReference type="ARBA" id="ARBA00022771"/>
    </source>
</evidence>
<evidence type="ECO:0000256" key="6">
    <source>
        <dbReference type="ARBA" id="ARBA00023242"/>
    </source>
</evidence>
<evidence type="ECO:0000259" key="8">
    <source>
        <dbReference type="PROSITE" id="PS50157"/>
    </source>
</evidence>
<gene>
    <name evidence="9" type="ORF">FB192DRAFT_1362701</name>
</gene>
<evidence type="ECO:0000313" key="10">
    <source>
        <dbReference type="Proteomes" id="UP000469890"/>
    </source>
</evidence>
<dbReference type="SMART" id="SM00355">
    <property type="entry name" value="ZnF_C2H2"/>
    <property type="match status" value="7"/>
</dbReference>
<dbReference type="InterPro" id="IPR050888">
    <property type="entry name" value="ZnF_C2H2-type_TF"/>
</dbReference>
<feature type="domain" description="C2H2-type" evidence="8">
    <location>
        <begin position="348"/>
        <end position="376"/>
    </location>
</feature>
<feature type="domain" description="C2H2-type" evidence="8">
    <location>
        <begin position="301"/>
        <end position="329"/>
    </location>
</feature>
<dbReference type="PROSITE" id="PS00028">
    <property type="entry name" value="ZINC_FINGER_C2H2_1"/>
    <property type="match status" value="7"/>
</dbReference>
<name>A0A8H4BN24_MUCCL</name>
<dbReference type="Gene3D" id="3.30.160.60">
    <property type="entry name" value="Classic Zinc Finger"/>
    <property type="match status" value="3"/>
</dbReference>
<comment type="subcellular location">
    <subcellularLocation>
        <location evidence="1">Nucleus</location>
    </subcellularLocation>
</comment>
<dbReference type="GO" id="GO:0008270">
    <property type="term" value="F:zinc ion binding"/>
    <property type="evidence" value="ECO:0007669"/>
    <property type="project" value="UniProtKB-KW"/>
</dbReference>
<feature type="domain" description="C2H2-type" evidence="8">
    <location>
        <begin position="113"/>
        <end position="136"/>
    </location>
</feature>
<dbReference type="GO" id="GO:0005634">
    <property type="term" value="C:nucleus"/>
    <property type="evidence" value="ECO:0007669"/>
    <property type="project" value="UniProtKB-SubCell"/>
</dbReference>
<dbReference type="InterPro" id="IPR013087">
    <property type="entry name" value="Znf_C2H2_type"/>
</dbReference>
<feature type="domain" description="C2H2-type" evidence="8">
    <location>
        <begin position="253"/>
        <end position="281"/>
    </location>
</feature>
<accession>A0A8H4BN24</accession>
<evidence type="ECO:0000256" key="5">
    <source>
        <dbReference type="ARBA" id="ARBA00022833"/>
    </source>
</evidence>
<keyword evidence="2" id="KW-0479">Metal-binding</keyword>
<dbReference type="EMBL" id="JAAECE010000002">
    <property type="protein sequence ID" value="KAF1805405.1"/>
    <property type="molecule type" value="Genomic_DNA"/>
</dbReference>
<keyword evidence="3" id="KW-0677">Repeat</keyword>
<reference evidence="9 10" key="1">
    <citation type="submission" date="2019-09" db="EMBL/GenBank/DDBJ databases">
        <authorList>
            <consortium name="DOE Joint Genome Institute"/>
            <person name="Mondo S.J."/>
            <person name="Navarro-Mendoza M.I."/>
            <person name="Perez-Arques C."/>
            <person name="Panchal S."/>
            <person name="Nicolas F.E."/>
            <person name="Ganguly P."/>
            <person name="Pangilinan J."/>
            <person name="Grigoriev I."/>
            <person name="Heitman J."/>
            <person name="Sanya K."/>
            <person name="Garre V."/>
        </authorList>
    </citation>
    <scope>NUCLEOTIDE SEQUENCE [LARGE SCALE GENOMIC DNA]</scope>
    <source>
        <strain evidence="9 10">MU402</strain>
    </source>
</reference>
<dbReference type="Proteomes" id="UP000469890">
    <property type="component" value="Unassembled WGS sequence"/>
</dbReference>
<keyword evidence="5" id="KW-0862">Zinc</keyword>
<dbReference type="Pfam" id="PF12874">
    <property type="entry name" value="zf-met"/>
    <property type="match status" value="3"/>
</dbReference>
<proteinExistence type="predicted"/>
<evidence type="ECO:0000256" key="1">
    <source>
        <dbReference type="ARBA" id="ARBA00004123"/>
    </source>
</evidence>
<dbReference type="PANTHER" id="PTHR24406">
    <property type="entry name" value="TRANSCRIPTIONAL REPRESSOR CTCFL-RELATED"/>
    <property type="match status" value="1"/>
</dbReference>
<comment type="caution">
    <text evidence="9">The sequence shown here is derived from an EMBL/GenBank/DDBJ whole genome shotgun (WGS) entry which is preliminary data.</text>
</comment>
<evidence type="ECO:0000256" key="7">
    <source>
        <dbReference type="PROSITE-ProRule" id="PRU00042"/>
    </source>
</evidence>
<sequence>MKLKEQEHDLRKAKEEEHKLAVDDMDTSMSDTNNLDLTIIKQEDTREKGMLLQQDADMMDEEEYRYSCNVCNSRMPDLKSVLEHRLSVHVDKRGSSTRIKNVELEPDVHDPKFYCVSCEKSYKDVNRYRRHLKVSHFMVFKPKSRWKEPQNGPLPDPNDPDVYCPACDRTYKCRSNYKAHCRYAHGVTSSSSVNKRSKSKSTPVSIMSTYCQTCDKRLASKTSYHRHLLMVHKVHERSAQRSDILPDVDDPNYYCRACDKNLAEKWSYKEHLMSKHAIFQPIQRKRKSTNSLKQDVDDPNNHCRACQKTYHPKSRYRKHLRMVHRMTIPLLKGNHKGGELPDPYNPDYHCSVCDKTYQTSKSYRQHCQVVHVMDLSQPPIVNPVA</sequence>
<evidence type="ECO:0000313" key="9">
    <source>
        <dbReference type="EMBL" id="KAF1805405.1"/>
    </source>
</evidence>
<evidence type="ECO:0000256" key="2">
    <source>
        <dbReference type="ARBA" id="ARBA00022723"/>
    </source>
</evidence>
<dbReference type="AlphaFoldDB" id="A0A8H4BN24"/>
<protein>
    <submittedName>
        <fullName evidence="9">C2H2-type zinc finger transcription factor</fullName>
    </submittedName>
</protein>
<evidence type="ECO:0000256" key="3">
    <source>
        <dbReference type="ARBA" id="ARBA00022737"/>
    </source>
</evidence>
<keyword evidence="6" id="KW-0539">Nucleus</keyword>